<feature type="region of interest" description="Disordered" evidence="4">
    <location>
        <begin position="245"/>
        <end position="283"/>
    </location>
</feature>
<dbReference type="InterPro" id="IPR008920">
    <property type="entry name" value="TF_FadR/GntR_C"/>
</dbReference>
<evidence type="ECO:0000256" key="4">
    <source>
        <dbReference type="SAM" id="MobiDB-lite"/>
    </source>
</evidence>
<organism evidence="6 7">
    <name type="scientific">Nocardia mexicana</name>
    <dbReference type="NCBI Taxonomy" id="279262"/>
    <lineage>
        <taxon>Bacteria</taxon>
        <taxon>Bacillati</taxon>
        <taxon>Actinomycetota</taxon>
        <taxon>Actinomycetes</taxon>
        <taxon>Mycobacteriales</taxon>
        <taxon>Nocardiaceae</taxon>
        <taxon>Nocardia</taxon>
    </lineage>
</organism>
<dbReference type="InterPro" id="IPR011711">
    <property type="entry name" value="GntR_C"/>
</dbReference>
<dbReference type="CDD" id="cd07377">
    <property type="entry name" value="WHTH_GntR"/>
    <property type="match status" value="1"/>
</dbReference>
<dbReference type="Pfam" id="PF07729">
    <property type="entry name" value="FCD"/>
    <property type="match status" value="1"/>
</dbReference>
<dbReference type="Pfam" id="PF00392">
    <property type="entry name" value="GntR"/>
    <property type="match status" value="1"/>
</dbReference>
<dbReference type="Proteomes" id="UP000255355">
    <property type="component" value="Unassembled WGS sequence"/>
</dbReference>
<dbReference type="Gene3D" id="1.20.120.530">
    <property type="entry name" value="GntR ligand-binding domain-like"/>
    <property type="match status" value="1"/>
</dbReference>
<dbReference type="InterPro" id="IPR000524">
    <property type="entry name" value="Tscrpt_reg_HTH_GntR"/>
</dbReference>
<sequence length="283" mass="30921">MRKSNRRALELHVIFEIRSRRPVIPESPAPAAVPAAALLTDSAYEALKTAIFRNQLAPGTPLSVPELARQLAVSRTPVREAVQRLIHEGLAVHAPHRGAQVSQVGIDDLRELYVVREMLEGLAARLATERLDAGGLQGLRAIVDEHERALSAGADQATHIELDVRFHRRVREIAANPHLTAALEPIAGRSHIALHSLWRNADAPRLALDEHARIVADMATGDPELAEAAARRHISRLRTRLSQAKFREAPAASGTRRRKPVLTDGEVPAMAEGPARDRVRATG</sequence>
<dbReference type="InterPro" id="IPR036388">
    <property type="entry name" value="WH-like_DNA-bd_sf"/>
</dbReference>
<name>A0A370HGZ2_9NOCA</name>
<keyword evidence="1" id="KW-0805">Transcription regulation</keyword>
<dbReference type="PANTHER" id="PTHR43537">
    <property type="entry name" value="TRANSCRIPTIONAL REGULATOR, GNTR FAMILY"/>
    <property type="match status" value="1"/>
</dbReference>
<protein>
    <submittedName>
        <fullName evidence="6">GntR family transcriptional regulator</fullName>
    </submittedName>
</protein>
<feature type="domain" description="HTH gntR-type" evidence="5">
    <location>
        <begin position="37"/>
        <end position="104"/>
    </location>
</feature>
<feature type="compositionally biased region" description="Basic and acidic residues" evidence="4">
    <location>
        <begin position="274"/>
        <end position="283"/>
    </location>
</feature>
<dbReference type="PROSITE" id="PS50949">
    <property type="entry name" value="HTH_GNTR"/>
    <property type="match status" value="1"/>
</dbReference>
<reference evidence="6 7" key="1">
    <citation type="submission" date="2018-07" db="EMBL/GenBank/DDBJ databases">
        <title>Genomic Encyclopedia of Type Strains, Phase IV (KMG-IV): sequencing the most valuable type-strain genomes for metagenomic binning, comparative biology and taxonomic classification.</title>
        <authorList>
            <person name="Goeker M."/>
        </authorList>
    </citation>
    <scope>NUCLEOTIDE SEQUENCE [LARGE SCALE GENOMIC DNA]</scope>
    <source>
        <strain evidence="6 7">DSM 44952</strain>
    </source>
</reference>
<comment type="caution">
    <text evidence="6">The sequence shown here is derived from an EMBL/GenBank/DDBJ whole genome shotgun (WGS) entry which is preliminary data.</text>
</comment>
<dbReference type="GO" id="GO:0003700">
    <property type="term" value="F:DNA-binding transcription factor activity"/>
    <property type="evidence" value="ECO:0007669"/>
    <property type="project" value="InterPro"/>
</dbReference>
<keyword evidence="3" id="KW-0804">Transcription</keyword>
<accession>A0A370HGZ2</accession>
<dbReference type="SUPFAM" id="SSF48008">
    <property type="entry name" value="GntR ligand-binding domain-like"/>
    <property type="match status" value="1"/>
</dbReference>
<keyword evidence="2" id="KW-0238">DNA-binding</keyword>
<evidence type="ECO:0000259" key="5">
    <source>
        <dbReference type="PROSITE" id="PS50949"/>
    </source>
</evidence>
<evidence type="ECO:0000256" key="1">
    <source>
        <dbReference type="ARBA" id="ARBA00023015"/>
    </source>
</evidence>
<dbReference type="SUPFAM" id="SSF46785">
    <property type="entry name" value="Winged helix' DNA-binding domain"/>
    <property type="match status" value="1"/>
</dbReference>
<dbReference type="GO" id="GO:0003677">
    <property type="term" value="F:DNA binding"/>
    <property type="evidence" value="ECO:0007669"/>
    <property type="project" value="UniProtKB-KW"/>
</dbReference>
<evidence type="ECO:0000256" key="2">
    <source>
        <dbReference type="ARBA" id="ARBA00023125"/>
    </source>
</evidence>
<dbReference type="PANTHER" id="PTHR43537:SF5">
    <property type="entry name" value="UXU OPERON TRANSCRIPTIONAL REGULATOR"/>
    <property type="match status" value="1"/>
</dbReference>
<dbReference type="EMBL" id="QQAZ01000001">
    <property type="protein sequence ID" value="RDI56040.1"/>
    <property type="molecule type" value="Genomic_DNA"/>
</dbReference>
<evidence type="ECO:0000313" key="6">
    <source>
        <dbReference type="EMBL" id="RDI56040.1"/>
    </source>
</evidence>
<dbReference type="Gene3D" id="1.10.10.10">
    <property type="entry name" value="Winged helix-like DNA-binding domain superfamily/Winged helix DNA-binding domain"/>
    <property type="match status" value="1"/>
</dbReference>
<dbReference type="SMART" id="SM00345">
    <property type="entry name" value="HTH_GNTR"/>
    <property type="match status" value="1"/>
</dbReference>
<dbReference type="SMART" id="SM00895">
    <property type="entry name" value="FCD"/>
    <property type="match status" value="1"/>
</dbReference>
<keyword evidence="7" id="KW-1185">Reference proteome</keyword>
<dbReference type="AlphaFoldDB" id="A0A370HGZ2"/>
<proteinExistence type="predicted"/>
<evidence type="ECO:0000313" key="7">
    <source>
        <dbReference type="Proteomes" id="UP000255355"/>
    </source>
</evidence>
<gene>
    <name evidence="6" type="ORF">DFR68_101877</name>
</gene>
<dbReference type="InterPro" id="IPR036390">
    <property type="entry name" value="WH_DNA-bd_sf"/>
</dbReference>
<dbReference type="STRING" id="1210089.GCA_001613165_01837"/>
<evidence type="ECO:0000256" key="3">
    <source>
        <dbReference type="ARBA" id="ARBA00023163"/>
    </source>
</evidence>